<gene>
    <name evidence="2" type="ORF">FGK64_06530</name>
</gene>
<dbReference type="PROSITE" id="PS51186">
    <property type="entry name" value="GNAT"/>
    <property type="match status" value="1"/>
</dbReference>
<accession>A0ABY2XG07</accession>
<protein>
    <submittedName>
        <fullName evidence="2">GNAT family N-acetyltransferase</fullName>
    </submittedName>
</protein>
<keyword evidence="3" id="KW-1185">Reference proteome</keyword>
<dbReference type="Gene3D" id="3.40.630.30">
    <property type="match status" value="1"/>
</dbReference>
<dbReference type="InterPro" id="IPR000182">
    <property type="entry name" value="GNAT_dom"/>
</dbReference>
<organism evidence="2 3">
    <name type="scientific">Arenibacterium halophilum</name>
    <dbReference type="NCBI Taxonomy" id="2583821"/>
    <lineage>
        <taxon>Bacteria</taxon>
        <taxon>Pseudomonadati</taxon>
        <taxon>Pseudomonadota</taxon>
        <taxon>Alphaproteobacteria</taxon>
        <taxon>Rhodobacterales</taxon>
        <taxon>Paracoccaceae</taxon>
        <taxon>Arenibacterium</taxon>
    </lineage>
</organism>
<comment type="caution">
    <text evidence="2">The sequence shown here is derived from an EMBL/GenBank/DDBJ whole genome shotgun (WGS) entry which is preliminary data.</text>
</comment>
<dbReference type="EMBL" id="VCPC01000001">
    <property type="protein sequence ID" value="TMV15603.1"/>
    <property type="molecule type" value="Genomic_DNA"/>
</dbReference>
<dbReference type="InterPro" id="IPR016181">
    <property type="entry name" value="Acyl_CoA_acyltransferase"/>
</dbReference>
<dbReference type="Pfam" id="PF00583">
    <property type="entry name" value="Acetyltransf_1"/>
    <property type="match status" value="1"/>
</dbReference>
<evidence type="ECO:0000313" key="2">
    <source>
        <dbReference type="EMBL" id="TMV15603.1"/>
    </source>
</evidence>
<reference evidence="2 3" key="1">
    <citation type="submission" date="2019-05" db="EMBL/GenBank/DDBJ databases">
        <title>Marivita sp. nov. isolated from sea sediment.</title>
        <authorList>
            <person name="Kim W."/>
        </authorList>
    </citation>
    <scope>NUCLEOTIDE SEQUENCE [LARGE SCALE GENOMIC DNA]</scope>
    <source>
        <strain evidence="2 3">CAU 1492</strain>
    </source>
</reference>
<proteinExistence type="predicted"/>
<dbReference type="RefSeq" id="WP_138862945.1">
    <property type="nucleotide sequence ID" value="NZ_VCPC01000001.1"/>
</dbReference>
<evidence type="ECO:0000313" key="3">
    <source>
        <dbReference type="Proteomes" id="UP001191082"/>
    </source>
</evidence>
<evidence type="ECO:0000259" key="1">
    <source>
        <dbReference type="PROSITE" id="PS51186"/>
    </source>
</evidence>
<dbReference type="Proteomes" id="UP001191082">
    <property type="component" value="Unassembled WGS sequence"/>
</dbReference>
<feature type="domain" description="N-acetyltransferase" evidence="1">
    <location>
        <begin position="104"/>
        <end position="241"/>
    </location>
</feature>
<dbReference type="SUPFAM" id="SSF55729">
    <property type="entry name" value="Acyl-CoA N-acyltransferases (Nat)"/>
    <property type="match status" value="1"/>
</dbReference>
<sequence>MTQPDWFAALDGTWPAAEYTQLGPLTLRRGQGGGSRVSATTAAPGWAEADLERAEAAMRDMGQPCIFQVRPGQDDLDTALADRGYEVMDPVTIFACPVDDLCDIPIPRVTVLHIWEPLALMREIWAEAGIGPARIAVMDRVRGPRTGMLGRWNEKPAGVGFAACHGEVAMVHALEVLAHQRRNGMGGWFMRAAAFWARKSGARWMSVMCTEANGPANALYRNLGMQAVGHYHYRIMPKEEPN</sequence>
<name>A0ABY2XG07_9RHOB</name>